<dbReference type="Pfam" id="PF00990">
    <property type="entry name" value="GGDEF"/>
    <property type="match status" value="1"/>
</dbReference>
<evidence type="ECO:0000313" key="8">
    <source>
        <dbReference type="Proteomes" id="UP000256763"/>
    </source>
</evidence>
<dbReference type="Pfam" id="PF00563">
    <property type="entry name" value="EAL"/>
    <property type="match status" value="1"/>
</dbReference>
<feature type="transmembrane region" description="Helical" evidence="2">
    <location>
        <begin position="259"/>
        <end position="283"/>
    </location>
</feature>
<dbReference type="SMART" id="SM00086">
    <property type="entry name" value="PAC"/>
    <property type="match status" value="3"/>
</dbReference>
<dbReference type="CDD" id="cd00130">
    <property type="entry name" value="PAS"/>
    <property type="match status" value="3"/>
</dbReference>
<feature type="domain" description="PAC" evidence="4">
    <location>
        <begin position="639"/>
        <end position="692"/>
    </location>
</feature>
<dbReference type="InterPro" id="IPR013656">
    <property type="entry name" value="PAS_4"/>
</dbReference>
<dbReference type="PANTHER" id="PTHR44757">
    <property type="entry name" value="DIGUANYLATE CYCLASE DGCP"/>
    <property type="match status" value="1"/>
</dbReference>
<keyword evidence="8" id="KW-1185">Reference proteome</keyword>
<accession>A0A3E0WLP3</accession>
<dbReference type="NCBIfam" id="TIGR00254">
    <property type="entry name" value="GGDEF"/>
    <property type="match status" value="1"/>
</dbReference>
<feature type="transmembrane region" description="Helical" evidence="2">
    <location>
        <begin position="41"/>
        <end position="62"/>
    </location>
</feature>
<dbReference type="InterPro" id="IPR043128">
    <property type="entry name" value="Rev_trsase/Diguanyl_cyclase"/>
</dbReference>
<dbReference type="InterPro" id="IPR000160">
    <property type="entry name" value="GGDEF_dom"/>
</dbReference>
<proteinExistence type="predicted"/>
<evidence type="ECO:0008006" key="9">
    <source>
        <dbReference type="Google" id="ProtNLM"/>
    </source>
</evidence>
<dbReference type="NCBIfam" id="TIGR00229">
    <property type="entry name" value="sensory_box"/>
    <property type="match status" value="3"/>
</dbReference>
<comment type="cofactor">
    <cofactor evidence="1">
        <name>Mg(2+)</name>
        <dbReference type="ChEBI" id="CHEBI:18420"/>
    </cofactor>
</comment>
<dbReference type="CDD" id="cd01949">
    <property type="entry name" value="GGDEF"/>
    <property type="match status" value="1"/>
</dbReference>
<feature type="transmembrane region" description="Helical" evidence="2">
    <location>
        <begin position="74"/>
        <end position="94"/>
    </location>
</feature>
<gene>
    <name evidence="7" type="ORF">CAL65_16080</name>
</gene>
<feature type="domain" description="GGDEF" evidence="6">
    <location>
        <begin position="724"/>
        <end position="857"/>
    </location>
</feature>
<evidence type="ECO:0000259" key="6">
    <source>
        <dbReference type="PROSITE" id="PS50887"/>
    </source>
</evidence>
<dbReference type="InterPro" id="IPR001610">
    <property type="entry name" value="PAC"/>
</dbReference>
<dbReference type="SMART" id="SM00091">
    <property type="entry name" value="PAS"/>
    <property type="match status" value="3"/>
</dbReference>
<feature type="domain" description="PAS" evidence="3">
    <location>
        <begin position="306"/>
        <end position="351"/>
    </location>
</feature>
<organism evidence="7 8">
    <name type="scientific">Alkalilimnicola ehrlichii</name>
    <dbReference type="NCBI Taxonomy" id="351052"/>
    <lineage>
        <taxon>Bacteria</taxon>
        <taxon>Pseudomonadati</taxon>
        <taxon>Pseudomonadota</taxon>
        <taxon>Gammaproteobacteria</taxon>
        <taxon>Chromatiales</taxon>
        <taxon>Ectothiorhodospiraceae</taxon>
        <taxon>Alkalilimnicola</taxon>
    </lineage>
</organism>
<dbReference type="Proteomes" id="UP000256763">
    <property type="component" value="Unassembled WGS sequence"/>
</dbReference>
<dbReference type="Gene3D" id="3.30.70.270">
    <property type="match status" value="1"/>
</dbReference>
<dbReference type="Pfam" id="PF08448">
    <property type="entry name" value="PAS_4"/>
    <property type="match status" value="1"/>
</dbReference>
<dbReference type="Gene3D" id="2.10.70.100">
    <property type="match status" value="1"/>
</dbReference>
<dbReference type="EMBL" id="NFZW01000018">
    <property type="protein sequence ID" value="RFA33874.1"/>
    <property type="molecule type" value="Genomic_DNA"/>
</dbReference>
<comment type="caution">
    <text evidence="7">The sequence shown here is derived from an EMBL/GenBank/DDBJ whole genome shotgun (WGS) entry which is preliminary data.</text>
</comment>
<sequence>MVTAAKLYRAVVLRSAALQGLRCDRGAMAPGHPADRLARSICWLGGTAFFVSTISVLLWPFYAGAYDPFLFPSLSAAAALGGCAAALLLSYPALSRPWRRRAGRWAAAFAATVALVNALAHAGGFTISPWLLMPLGTISLTLLLAAAVGLLNSRQLALAALSQLAAWLGFLLALFVFTGYLYGQEILFHLGAYRPVALPVAVSGLLVAVGTILAEPVYGPTRRIRSQTTGGKVLWRLSVPTIVLPVAILWLVYQGEAQGWYNHIFAFSLASVLLIVAIAALLIRQAALMDQAEIAARAQRRQLARTVADYEQLVESVADSAIYMLDARGDITSWNRGAQAMSGYRPAEVLGVPFSRFCSAGVLATDPVRLLDQARRDGHAVSEGWCRKRNGRAYYVLTGMTALRDDDGSVRGFAVVTRDITDRREAEQAVRESERRLELAVEAAELYLWQYDPASDEFRQEERIEIALGYAPGELGHSLEWWLGFVHPEDYQRDYPLWRAFLRGETAFFLAEFRIRHKQGQWRWLQSRAKVTEWGEQGTPAKVMGVMLDITERKEAELTLRATEAKLQLAANISGLGVWEWNRQTDEIYFSPEWRRQLGCNEQDLPNRMDAWLSRLHPDDRERVIERLRRCRWGPEPPFELEYRIRHRDGAYRWIALRGLGIIDETTGSVIRVTGTAVDVTERKRHEQRIRHESQRDKLTGLLNRVLLDEFAGPLLATARRNGGRIAVLFVDMDRFKPINDTYGHDAGDAVLKEVAQRLSDSVRRGDLVGRIGGDEFVVVLSQVQTDEDIAKVAQHCVDNLALPYRFGAHELYTSSSVGISVYPRDGQDIDALITCADRAMYIAKKSGRNRFRFFTEQANQALEDTLKLRRSIHEAIDRRELALFYQPVVDLDVGKLLGVEALLRWPGSGLAPDVFLPVAEKAELMPALGAWVMKEACRQQGVWRKQGMPAFPVSVNLSVAELQTPQVMERLQESLRANGLAPGDLQLEVNESAVIQAPPEVRQTLAAVRATGVKIVLDRAGPASLDQLGDLPVDILKVDRALIRRLGDDVGSLAVADALSAFATARQLELIAEGVETAEVAERLRQRHWHRSQGFHFGKPMPPSEFEQWVAQRAA</sequence>
<dbReference type="PROSITE" id="PS50113">
    <property type="entry name" value="PAC"/>
    <property type="match status" value="3"/>
</dbReference>
<dbReference type="InterPro" id="IPR052155">
    <property type="entry name" value="Biofilm_reg_signaling"/>
</dbReference>
<dbReference type="CDD" id="cd01948">
    <property type="entry name" value="EAL"/>
    <property type="match status" value="1"/>
</dbReference>
<dbReference type="InterPro" id="IPR000014">
    <property type="entry name" value="PAS"/>
</dbReference>
<keyword evidence="2" id="KW-0812">Transmembrane</keyword>
<evidence type="ECO:0000259" key="3">
    <source>
        <dbReference type="PROSITE" id="PS50112"/>
    </source>
</evidence>
<dbReference type="SMART" id="SM00052">
    <property type="entry name" value="EAL"/>
    <property type="match status" value="1"/>
</dbReference>
<reference evidence="8" key="1">
    <citation type="submission" date="2017-05" db="EMBL/GenBank/DDBJ databases">
        <authorList>
            <person name="Sharma S."/>
            <person name="Sidhu C."/>
            <person name="Pinnaka A.K."/>
        </authorList>
    </citation>
    <scope>NUCLEOTIDE SEQUENCE [LARGE SCALE GENOMIC DNA]</scope>
    <source>
        <strain evidence="8">AK93</strain>
    </source>
</reference>
<dbReference type="PROSITE" id="PS50887">
    <property type="entry name" value="GGDEF"/>
    <property type="match status" value="1"/>
</dbReference>
<dbReference type="SMART" id="SM00267">
    <property type="entry name" value="GGDEF"/>
    <property type="match status" value="1"/>
</dbReference>
<dbReference type="PANTHER" id="PTHR44757:SF2">
    <property type="entry name" value="BIOFILM ARCHITECTURE MAINTENANCE PROTEIN MBAA"/>
    <property type="match status" value="1"/>
</dbReference>
<feature type="domain" description="EAL" evidence="5">
    <location>
        <begin position="866"/>
        <end position="1115"/>
    </location>
</feature>
<evidence type="ECO:0000256" key="2">
    <source>
        <dbReference type="SAM" id="Phobius"/>
    </source>
</evidence>
<name>A0A3E0WLP3_9GAMM</name>
<dbReference type="SUPFAM" id="SSF141868">
    <property type="entry name" value="EAL domain-like"/>
    <property type="match status" value="1"/>
</dbReference>
<dbReference type="InterPro" id="IPR001633">
    <property type="entry name" value="EAL_dom"/>
</dbReference>
<dbReference type="Gene3D" id="3.20.20.450">
    <property type="entry name" value="EAL domain"/>
    <property type="match status" value="1"/>
</dbReference>
<evidence type="ECO:0000259" key="4">
    <source>
        <dbReference type="PROSITE" id="PS50113"/>
    </source>
</evidence>
<dbReference type="InterPro" id="IPR035965">
    <property type="entry name" value="PAS-like_dom_sf"/>
</dbReference>
<evidence type="ECO:0000313" key="7">
    <source>
        <dbReference type="EMBL" id="RFA33874.1"/>
    </source>
</evidence>
<keyword evidence="2" id="KW-0472">Membrane</keyword>
<dbReference type="InterPro" id="IPR035919">
    <property type="entry name" value="EAL_sf"/>
</dbReference>
<protein>
    <recommendedName>
        <fullName evidence="9">Diguanylate cyclase/phosphodiesterase with PAS/PAC sensor(S)</fullName>
    </recommendedName>
</protein>
<feature type="domain" description="PAC" evidence="4">
    <location>
        <begin position="509"/>
        <end position="562"/>
    </location>
</feature>
<feature type="transmembrane region" description="Helical" evidence="2">
    <location>
        <begin position="195"/>
        <end position="213"/>
    </location>
</feature>
<dbReference type="SUPFAM" id="SSF55785">
    <property type="entry name" value="PYP-like sensor domain (PAS domain)"/>
    <property type="match status" value="3"/>
</dbReference>
<dbReference type="GO" id="GO:0003824">
    <property type="term" value="F:catalytic activity"/>
    <property type="evidence" value="ECO:0007669"/>
    <property type="project" value="UniProtKB-ARBA"/>
</dbReference>
<dbReference type="PROSITE" id="PS50883">
    <property type="entry name" value="EAL"/>
    <property type="match status" value="1"/>
</dbReference>
<evidence type="ECO:0000256" key="1">
    <source>
        <dbReference type="ARBA" id="ARBA00001946"/>
    </source>
</evidence>
<feature type="transmembrane region" description="Helical" evidence="2">
    <location>
        <begin position="164"/>
        <end position="183"/>
    </location>
</feature>
<feature type="transmembrane region" description="Helical" evidence="2">
    <location>
        <begin position="131"/>
        <end position="152"/>
    </location>
</feature>
<dbReference type="SUPFAM" id="SSF55073">
    <property type="entry name" value="Nucleotide cyclase"/>
    <property type="match status" value="1"/>
</dbReference>
<dbReference type="Pfam" id="PF08447">
    <property type="entry name" value="PAS_3"/>
    <property type="match status" value="2"/>
</dbReference>
<evidence type="ECO:0000259" key="5">
    <source>
        <dbReference type="PROSITE" id="PS50883"/>
    </source>
</evidence>
<dbReference type="InterPro" id="IPR013655">
    <property type="entry name" value="PAS_fold_3"/>
</dbReference>
<dbReference type="InterPro" id="IPR029787">
    <property type="entry name" value="Nucleotide_cyclase"/>
</dbReference>
<dbReference type="InterPro" id="IPR000700">
    <property type="entry name" value="PAS-assoc_C"/>
</dbReference>
<feature type="transmembrane region" description="Helical" evidence="2">
    <location>
        <begin position="106"/>
        <end position="125"/>
    </location>
</feature>
<feature type="domain" description="PAC" evidence="4">
    <location>
        <begin position="380"/>
        <end position="432"/>
    </location>
</feature>
<dbReference type="Gene3D" id="3.30.450.20">
    <property type="entry name" value="PAS domain"/>
    <property type="match status" value="3"/>
</dbReference>
<keyword evidence="2" id="KW-1133">Transmembrane helix</keyword>
<dbReference type="FunFam" id="3.30.70.270:FF:000001">
    <property type="entry name" value="Diguanylate cyclase domain protein"/>
    <property type="match status" value="1"/>
</dbReference>
<dbReference type="AlphaFoldDB" id="A0A3E0WLP3"/>
<dbReference type="PROSITE" id="PS50112">
    <property type="entry name" value="PAS"/>
    <property type="match status" value="1"/>
</dbReference>